<sequence length="449" mass="51655">MLLSKALASSHLLVLCFALCTYTTIHSQRKKDLPPPLKWVNVTSINKEYFRVKNTLPIRIGVYISSPERTIYFMPYEEIMFSTNYLINRPIFRLKYSDEALSYQERIYEREFNQLQKDLEEVGDWADIVDEVSKRLASQDRNINNNKENNAPTTGDALEVLGVVKAVEIVANLEKKYRIIREMNLASNGANNRFKAYFQKVNLREIVLNQRNNFQEINRKNLVYVGATVWKNRLGDNWRSKGRSRVPDLLYGRRLSKGFKIGGKTYISPYAFVRLDQNTYNMDNSDKTFFLSSSYVGGGDGREFSEIVSEEDIALQMTQASSGLLVRMNVLGRYTFDVGAGYNFFETNLLRFNDVDHLSNGSVREDSYKDTVDYNATPIYGMFRLGVDINRGAKFGLGEVYVLTQFWQSDLMPNDGYQIFQTANQADKLPITDGKQFLYTINVGLAFNF</sequence>
<feature type="signal peptide" evidence="1">
    <location>
        <begin position="1"/>
        <end position="27"/>
    </location>
</feature>
<dbReference type="Proteomes" id="UP000318833">
    <property type="component" value="Unassembled WGS sequence"/>
</dbReference>
<dbReference type="OrthoDB" id="10013165at2"/>
<dbReference type="AlphaFoldDB" id="A0A554VCF7"/>
<reference evidence="2 3" key="1">
    <citation type="submission" date="2019-07" db="EMBL/GenBank/DDBJ databases">
        <title>The draft genome sequence of Aquimarina algiphila M91.</title>
        <authorList>
            <person name="Meng X."/>
        </authorList>
    </citation>
    <scope>NUCLEOTIDE SEQUENCE [LARGE SCALE GENOMIC DNA]</scope>
    <source>
        <strain evidence="2 3">M91</strain>
    </source>
</reference>
<proteinExistence type="predicted"/>
<evidence type="ECO:0000313" key="2">
    <source>
        <dbReference type="EMBL" id="TSE04383.1"/>
    </source>
</evidence>
<evidence type="ECO:0000256" key="1">
    <source>
        <dbReference type="SAM" id="SignalP"/>
    </source>
</evidence>
<dbReference type="EMBL" id="VLNR01000082">
    <property type="protein sequence ID" value="TSE04383.1"/>
    <property type="molecule type" value="Genomic_DNA"/>
</dbReference>
<protein>
    <recommendedName>
        <fullName evidence="4">DUF3078 domain-containing protein</fullName>
    </recommendedName>
</protein>
<keyword evidence="1" id="KW-0732">Signal</keyword>
<name>A0A554VCF7_9FLAO</name>
<evidence type="ECO:0008006" key="4">
    <source>
        <dbReference type="Google" id="ProtNLM"/>
    </source>
</evidence>
<gene>
    <name evidence="2" type="ORF">FOF46_26520</name>
</gene>
<comment type="caution">
    <text evidence="2">The sequence shown here is derived from an EMBL/GenBank/DDBJ whole genome shotgun (WGS) entry which is preliminary data.</text>
</comment>
<keyword evidence="3" id="KW-1185">Reference proteome</keyword>
<dbReference type="RefSeq" id="WP_143918560.1">
    <property type="nucleotide sequence ID" value="NZ_CANMXV010000057.1"/>
</dbReference>
<evidence type="ECO:0000313" key="3">
    <source>
        <dbReference type="Proteomes" id="UP000318833"/>
    </source>
</evidence>
<feature type="chain" id="PRO_5021913862" description="DUF3078 domain-containing protein" evidence="1">
    <location>
        <begin position="28"/>
        <end position="449"/>
    </location>
</feature>
<accession>A0A554VCF7</accession>
<organism evidence="2 3">
    <name type="scientific">Aquimarina algiphila</name>
    <dbReference type="NCBI Taxonomy" id="2047982"/>
    <lineage>
        <taxon>Bacteria</taxon>
        <taxon>Pseudomonadati</taxon>
        <taxon>Bacteroidota</taxon>
        <taxon>Flavobacteriia</taxon>
        <taxon>Flavobacteriales</taxon>
        <taxon>Flavobacteriaceae</taxon>
        <taxon>Aquimarina</taxon>
    </lineage>
</organism>